<evidence type="ECO:0000313" key="3">
    <source>
        <dbReference type="Proteomes" id="UP000824164"/>
    </source>
</evidence>
<dbReference type="AlphaFoldDB" id="A0A9D1HEX3"/>
<keyword evidence="1" id="KW-0812">Transmembrane</keyword>
<dbReference type="InterPro" id="IPR010699">
    <property type="entry name" value="DUF1275"/>
</dbReference>
<dbReference type="PANTHER" id="PTHR37314:SF4">
    <property type="entry name" value="UPF0700 TRANSMEMBRANE PROTEIN YOAK"/>
    <property type="match status" value="1"/>
</dbReference>
<protein>
    <submittedName>
        <fullName evidence="2">DUF1275 domain-containing protein</fullName>
    </submittedName>
</protein>
<sequence>MKKERMKMEQKTKQPLAAVKNRKDFLECERRNIFLLMMFVGGYFGTFTYTIRGGVFCNAQTGNFVLLAMALGDRRWLHALYFFIPITAYCLGAFMSELLPNQIKKLHLIRWDTLLIIIEMATVVFLGFLPERAPVQITQVLINFICSMQYNTFRQAEGVPMATTFCTNHIRQVGVALCKVMRHPSDRDGHLKRLGLHAGMLTVFVAGGAISTFLCRILLGKAIWLSLIPLGIVLIHLLYADLVREKGQLDKKPGGH</sequence>
<feature type="transmembrane region" description="Helical" evidence="1">
    <location>
        <begin position="108"/>
        <end position="129"/>
    </location>
</feature>
<feature type="transmembrane region" description="Helical" evidence="1">
    <location>
        <begin position="222"/>
        <end position="240"/>
    </location>
</feature>
<reference evidence="2" key="1">
    <citation type="submission" date="2020-10" db="EMBL/GenBank/DDBJ databases">
        <authorList>
            <person name="Gilroy R."/>
        </authorList>
    </citation>
    <scope>NUCLEOTIDE SEQUENCE</scope>
    <source>
        <strain evidence="2">CHK187-14744</strain>
    </source>
</reference>
<proteinExistence type="predicted"/>
<evidence type="ECO:0000313" key="2">
    <source>
        <dbReference type="EMBL" id="HIU01928.1"/>
    </source>
</evidence>
<evidence type="ECO:0000256" key="1">
    <source>
        <dbReference type="SAM" id="Phobius"/>
    </source>
</evidence>
<dbReference type="Pfam" id="PF06912">
    <property type="entry name" value="DUF1275"/>
    <property type="match status" value="1"/>
</dbReference>
<keyword evidence="1" id="KW-0472">Membrane</keyword>
<dbReference type="PANTHER" id="PTHR37314">
    <property type="entry name" value="SLR0142 PROTEIN"/>
    <property type="match status" value="1"/>
</dbReference>
<reference evidence="2" key="2">
    <citation type="journal article" date="2021" name="PeerJ">
        <title>Extensive microbial diversity within the chicken gut microbiome revealed by metagenomics and culture.</title>
        <authorList>
            <person name="Gilroy R."/>
            <person name="Ravi A."/>
            <person name="Getino M."/>
            <person name="Pursley I."/>
            <person name="Horton D.L."/>
            <person name="Alikhan N.F."/>
            <person name="Baker D."/>
            <person name="Gharbi K."/>
            <person name="Hall N."/>
            <person name="Watson M."/>
            <person name="Adriaenssens E.M."/>
            <person name="Foster-Nyarko E."/>
            <person name="Jarju S."/>
            <person name="Secka A."/>
            <person name="Antonio M."/>
            <person name="Oren A."/>
            <person name="Chaudhuri R.R."/>
            <person name="La Ragione R."/>
            <person name="Hildebrand F."/>
            <person name="Pallen M.J."/>
        </authorList>
    </citation>
    <scope>NUCLEOTIDE SEQUENCE</scope>
    <source>
        <strain evidence="2">CHK187-14744</strain>
    </source>
</reference>
<organism evidence="2 3">
    <name type="scientific">Candidatus Onthocola gallistercoris</name>
    <dbReference type="NCBI Taxonomy" id="2840876"/>
    <lineage>
        <taxon>Bacteria</taxon>
        <taxon>Bacillati</taxon>
        <taxon>Bacillota</taxon>
        <taxon>Bacilli</taxon>
        <taxon>Candidatus Onthocola</taxon>
    </lineage>
</organism>
<keyword evidence="1" id="KW-1133">Transmembrane helix</keyword>
<gene>
    <name evidence="2" type="ORF">IAB63_01595</name>
</gene>
<feature type="transmembrane region" description="Helical" evidence="1">
    <location>
        <begin position="194"/>
        <end position="215"/>
    </location>
</feature>
<feature type="transmembrane region" description="Helical" evidence="1">
    <location>
        <begin position="33"/>
        <end position="56"/>
    </location>
</feature>
<feature type="transmembrane region" description="Helical" evidence="1">
    <location>
        <begin position="76"/>
        <end position="96"/>
    </location>
</feature>
<name>A0A9D1HEX3_9FIRM</name>
<comment type="caution">
    <text evidence="2">The sequence shown here is derived from an EMBL/GenBank/DDBJ whole genome shotgun (WGS) entry which is preliminary data.</text>
</comment>
<dbReference type="EMBL" id="DVLT01000008">
    <property type="protein sequence ID" value="HIU01928.1"/>
    <property type="molecule type" value="Genomic_DNA"/>
</dbReference>
<dbReference type="Proteomes" id="UP000824164">
    <property type="component" value="Unassembled WGS sequence"/>
</dbReference>
<accession>A0A9D1HEX3</accession>